<organism evidence="2 3">
    <name type="scientific">Ambrosia artemisiifolia</name>
    <name type="common">Common ragweed</name>
    <dbReference type="NCBI Taxonomy" id="4212"/>
    <lineage>
        <taxon>Eukaryota</taxon>
        <taxon>Viridiplantae</taxon>
        <taxon>Streptophyta</taxon>
        <taxon>Embryophyta</taxon>
        <taxon>Tracheophyta</taxon>
        <taxon>Spermatophyta</taxon>
        <taxon>Magnoliopsida</taxon>
        <taxon>eudicotyledons</taxon>
        <taxon>Gunneridae</taxon>
        <taxon>Pentapetalae</taxon>
        <taxon>asterids</taxon>
        <taxon>campanulids</taxon>
        <taxon>Asterales</taxon>
        <taxon>Asteraceae</taxon>
        <taxon>Asteroideae</taxon>
        <taxon>Heliantheae alliance</taxon>
        <taxon>Heliantheae</taxon>
        <taxon>Ambrosia</taxon>
    </lineage>
</organism>
<feature type="region of interest" description="Disordered" evidence="1">
    <location>
        <begin position="70"/>
        <end position="106"/>
    </location>
</feature>
<evidence type="ECO:0000313" key="3">
    <source>
        <dbReference type="Proteomes" id="UP001206925"/>
    </source>
</evidence>
<accession>A0AAD5CR91</accession>
<dbReference type="AlphaFoldDB" id="A0AAD5CR91"/>
<dbReference type="EMBL" id="JAMZMK010007278">
    <property type="protein sequence ID" value="KAI7745354.1"/>
    <property type="molecule type" value="Genomic_DNA"/>
</dbReference>
<protein>
    <submittedName>
        <fullName evidence="2">Uncharacterized protein</fullName>
    </submittedName>
</protein>
<evidence type="ECO:0000313" key="2">
    <source>
        <dbReference type="EMBL" id="KAI7745354.1"/>
    </source>
</evidence>
<keyword evidence="3" id="KW-1185">Reference proteome</keyword>
<name>A0AAD5CR91_AMBAR</name>
<evidence type="ECO:0000256" key="1">
    <source>
        <dbReference type="SAM" id="MobiDB-lite"/>
    </source>
</evidence>
<dbReference type="Proteomes" id="UP001206925">
    <property type="component" value="Unassembled WGS sequence"/>
</dbReference>
<comment type="caution">
    <text evidence="2">The sequence shown here is derived from an EMBL/GenBank/DDBJ whole genome shotgun (WGS) entry which is preliminary data.</text>
</comment>
<feature type="compositionally biased region" description="Basic and acidic residues" evidence="1">
    <location>
        <begin position="81"/>
        <end position="106"/>
    </location>
</feature>
<gene>
    <name evidence="2" type="ORF">M8C21_027966</name>
</gene>
<reference evidence="2" key="1">
    <citation type="submission" date="2022-06" db="EMBL/GenBank/DDBJ databases">
        <title>Uncovering the hologenomic basis of an extraordinary plant invasion.</title>
        <authorList>
            <person name="Bieker V.C."/>
            <person name="Martin M.D."/>
            <person name="Gilbert T."/>
            <person name="Hodgins K."/>
            <person name="Battlay P."/>
            <person name="Petersen B."/>
            <person name="Wilson J."/>
        </authorList>
    </citation>
    <scope>NUCLEOTIDE SEQUENCE</scope>
    <source>
        <strain evidence="2">AA19_3_7</strain>
        <tissue evidence="2">Leaf</tissue>
    </source>
</reference>
<sequence length="106" mass="12077">MVRCIIDGPQLEDIYKIKGMSKSSNADITGAFTSGLLEEGMKSGIESDPYSHITLERLVKQQRDTKVIKQGYESGEEDEQRYESGEEIEQRYESGKEDKPVTRKRT</sequence>
<proteinExistence type="predicted"/>